<dbReference type="AlphaFoldDB" id="A0A843UUP9"/>
<evidence type="ECO:0000313" key="3">
    <source>
        <dbReference type="Proteomes" id="UP000652761"/>
    </source>
</evidence>
<sequence>MATTGSASRPSATILCSAVLLVLLIAAATPAGASQLNLYKGKWCTGSFTVCWDRQCCSIPDDAVSYRFYYNPDWKAYLYEDSSCSSSANSVLDNNYECVQGVNFKSAQLTDSSFIQQVTTEE</sequence>
<name>A0A843UUP9_COLES</name>
<comment type="caution">
    <text evidence="2">The sequence shown here is derived from an EMBL/GenBank/DDBJ whole genome shotgun (WGS) entry which is preliminary data.</text>
</comment>
<feature type="signal peptide" evidence="1">
    <location>
        <begin position="1"/>
        <end position="33"/>
    </location>
</feature>
<organism evidence="2 3">
    <name type="scientific">Colocasia esculenta</name>
    <name type="common">Wild taro</name>
    <name type="synonym">Arum esculentum</name>
    <dbReference type="NCBI Taxonomy" id="4460"/>
    <lineage>
        <taxon>Eukaryota</taxon>
        <taxon>Viridiplantae</taxon>
        <taxon>Streptophyta</taxon>
        <taxon>Embryophyta</taxon>
        <taxon>Tracheophyta</taxon>
        <taxon>Spermatophyta</taxon>
        <taxon>Magnoliopsida</taxon>
        <taxon>Liliopsida</taxon>
        <taxon>Araceae</taxon>
        <taxon>Aroideae</taxon>
        <taxon>Colocasieae</taxon>
        <taxon>Colocasia</taxon>
    </lineage>
</organism>
<feature type="chain" id="PRO_5032587456" evidence="1">
    <location>
        <begin position="34"/>
        <end position="122"/>
    </location>
</feature>
<dbReference type="Gene3D" id="2.60.20.30">
    <property type="match status" value="1"/>
</dbReference>
<reference evidence="2" key="1">
    <citation type="submission" date="2017-07" db="EMBL/GenBank/DDBJ databases">
        <title>Taro Niue Genome Assembly and Annotation.</title>
        <authorList>
            <person name="Atibalentja N."/>
            <person name="Keating K."/>
            <person name="Fields C.J."/>
        </authorList>
    </citation>
    <scope>NUCLEOTIDE SEQUENCE</scope>
    <source>
        <strain evidence="2">Niue_2</strain>
        <tissue evidence="2">Leaf</tissue>
    </source>
</reference>
<proteinExistence type="predicted"/>
<evidence type="ECO:0000313" key="2">
    <source>
        <dbReference type="EMBL" id="MQL89952.1"/>
    </source>
</evidence>
<accession>A0A843UUP9</accession>
<evidence type="ECO:0000256" key="1">
    <source>
        <dbReference type="SAM" id="SignalP"/>
    </source>
</evidence>
<keyword evidence="3" id="KW-1185">Reference proteome</keyword>
<keyword evidence="1" id="KW-0732">Signal</keyword>
<gene>
    <name evidence="2" type="ORF">Taro_022528</name>
</gene>
<protein>
    <submittedName>
        <fullName evidence="2">Uncharacterized protein</fullName>
    </submittedName>
</protein>
<dbReference type="Proteomes" id="UP000652761">
    <property type="component" value="Unassembled WGS sequence"/>
</dbReference>
<dbReference type="EMBL" id="NMUH01001192">
    <property type="protein sequence ID" value="MQL89952.1"/>
    <property type="molecule type" value="Genomic_DNA"/>
</dbReference>
<dbReference type="InterPro" id="IPR015791">
    <property type="entry name" value="Antimic/Inh_G_crystallin-like"/>
</dbReference>